<name>A0A813EYG2_POLGL</name>
<comment type="caution">
    <text evidence="1">The sequence shown here is derived from an EMBL/GenBank/DDBJ whole genome shotgun (WGS) entry which is preliminary data.</text>
</comment>
<proteinExistence type="predicted"/>
<sequence length="399" mass="43629">MLGVKFDTKLLMSSAATEIYVQAGLRLRTLLRGQHFFSIAALVRLYKSQVLSFLEKATPALYHAPDFFLAPVDNIQRQFLSELSVSELEAVEKYCLAPLSTRRDIAMLGLIHRVVLGDTPPQFSEYIRPATFVSFPRGLRHACGRHTRQLHDPMDGTQINMVTRSVLGLVYVYNLLPQHVVDCTSVSAFQKKLQGGAKAAARAGHEWWGELLRSGVKFLSVYLWELLEIIVHALLVAAVQNAPSQLGGNLAGSLGSALLKSLDYDQIHYDVGNGLQLAGVWTGWQLGRLGNSTEWFGNMLAGQMEHEVPDVSNALDQAFGVQHPTDKFGKAVKQTLDSETEVITDTLAQVVENTTNELSEGVDEFAHNMSLAFGGLGSAFDGLFAGAESALRDAGAEQN</sequence>
<accession>A0A813EYG2</accession>
<evidence type="ECO:0000313" key="1">
    <source>
        <dbReference type="EMBL" id="CAE8606840.1"/>
    </source>
</evidence>
<dbReference type="Proteomes" id="UP000654075">
    <property type="component" value="Unassembled WGS sequence"/>
</dbReference>
<dbReference type="OrthoDB" id="7480422at2759"/>
<gene>
    <name evidence="1" type="ORF">PGLA1383_LOCUS24804</name>
</gene>
<dbReference type="AlphaFoldDB" id="A0A813EYG2"/>
<keyword evidence="2" id="KW-1185">Reference proteome</keyword>
<reference evidence="1" key="1">
    <citation type="submission" date="2021-02" db="EMBL/GenBank/DDBJ databases">
        <authorList>
            <person name="Dougan E. K."/>
            <person name="Rhodes N."/>
            <person name="Thang M."/>
            <person name="Chan C."/>
        </authorList>
    </citation>
    <scope>NUCLEOTIDE SEQUENCE</scope>
</reference>
<dbReference type="EMBL" id="CAJNNV010019913">
    <property type="protein sequence ID" value="CAE8606840.1"/>
    <property type="molecule type" value="Genomic_DNA"/>
</dbReference>
<protein>
    <submittedName>
        <fullName evidence="1">Uncharacterized protein</fullName>
    </submittedName>
</protein>
<organism evidence="1 2">
    <name type="scientific">Polarella glacialis</name>
    <name type="common">Dinoflagellate</name>
    <dbReference type="NCBI Taxonomy" id="89957"/>
    <lineage>
        <taxon>Eukaryota</taxon>
        <taxon>Sar</taxon>
        <taxon>Alveolata</taxon>
        <taxon>Dinophyceae</taxon>
        <taxon>Suessiales</taxon>
        <taxon>Suessiaceae</taxon>
        <taxon>Polarella</taxon>
    </lineage>
</organism>
<evidence type="ECO:0000313" key="2">
    <source>
        <dbReference type="Proteomes" id="UP000654075"/>
    </source>
</evidence>